<dbReference type="Proteomes" id="UP000007813">
    <property type="component" value="Unassembled WGS sequence"/>
</dbReference>
<comment type="caution">
    <text evidence="1">The sequence shown here is derived from an EMBL/GenBank/DDBJ whole genome shotgun (WGS) entry which is preliminary data.</text>
</comment>
<sequence>MNTLLVWYAARFSRSVLRLCAVGATTGLTLVRSCVDWTSTGAAVRVSQIIKNPTRVKTSTVDMVTD</sequence>
<gene>
    <name evidence="1" type="ORF">HSB1_42040</name>
</gene>
<evidence type="ECO:0000313" key="2">
    <source>
        <dbReference type="Proteomes" id="UP000007813"/>
    </source>
</evidence>
<organism evidence="1 2">
    <name type="scientific">Halogranum salarium B-1</name>
    <dbReference type="NCBI Taxonomy" id="1210908"/>
    <lineage>
        <taxon>Archaea</taxon>
        <taxon>Methanobacteriati</taxon>
        <taxon>Methanobacteriota</taxon>
        <taxon>Stenosarchaea group</taxon>
        <taxon>Halobacteria</taxon>
        <taxon>Halobacteriales</taxon>
        <taxon>Haloferacaceae</taxon>
    </lineage>
</organism>
<evidence type="ECO:0000313" key="1">
    <source>
        <dbReference type="EMBL" id="EJN57516.1"/>
    </source>
</evidence>
<reference evidence="1 2" key="1">
    <citation type="journal article" date="2012" name="J. Bacteriol.">
        <title>Draft Genome Sequence of the Extremely Halophilic Archaeon Halogranum salarium B-1T.</title>
        <authorList>
            <person name="Kim K.K."/>
            <person name="Lee K.C."/>
            <person name="Lee J.S."/>
        </authorList>
    </citation>
    <scope>NUCLEOTIDE SEQUENCE [LARGE SCALE GENOMIC DNA]</scope>
    <source>
        <strain evidence="1 2">B-1</strain>
    </source>
</reference>
<dbReference type="EMBL" id="ALJD01000013">
    <property type="protein sequence ID" value="EJN57516.1"/>
    <property type="molecule type" value="Genomic_DNA"/>
</dbReference>
<protein>
    <submittedName>
        <fullName evidence="1">Uncharacterized protein</fullName>
    </submittedName>
</protein>
<name>J3JDI4_9EURY</name>
<accession>J3JDI4</accession>
<dbReference type="AlphaFoldDB" id="J3JDI4"/>
<proteinExistence type="predicted"/>